<dbReference type="Pfam" id="PF00210">
    <property type="entry name" value="Ferritin"/>
    <property type="match status" value="1"/>
</dbReference>
<dbReference type="PIRSF" id="PIRSF005900">
    <property type="entry name" value="Dps"/>
    <property type="match status" value="1"/>
</dbReference>
<accession>A0ABY5FUE2</accession>
<dbReference type="PANTHER" id="PTHR42932">
    <property type="entry name" value="GENERAL STRESS PROTEIN 20U"/>
    <property type="match status" value="1"/>
</dbReference>
<gene>
    <name evidence="4" type="ORF">NNL39_09645</name>
</gene>
<dbReference type="PROSITE" id="PS00818">
    <property type="entry name" value="DPS_1"/>
    <property type="match status" value="1"/>
</dbReference>
<comment type="similarity">
    <text evidence="1 2">Belongs to the Dps family.</text>
</comment>
<proteinExistence type="inferred from homology"/>
<dbReference type="PRINTS" id="PR01346">
    <property type="entry name" value="HELNAPAPROT"/>
</dbReference>
<organism evidence="4 5">
    <name type="scientific">Microcella humidisoli</name>
    <dbReference type="NCBI Taxonomy" id="2963406"/>
    <lineage>
        <taxon>Bacteria</taxon>
        <taxon>Bacillati</taxon>
        <taxon>Actinomycetota</taxon>
        <taxon>Actinomycetes</taxon>
        <taxon>Micrococcales</taxon>
        <taxon>Microbacteriaceae</taxon>
        <taxon>Microcella</taxon>
    </lineage>
</organism>
<evidence type="ECO:0000256" key="1">
    <source>
        <dbReference type="ARBA" id="ARBA00009497"/>
    </source>
</evidence>
<evidence type="ECO:0000313" key="5">
    <source>
        <dbReference type="Proteomes" id="UP001060039"/>
    </source>
</evidence>
<dbReference type="InterPro" id="IPR002177">
    <property type="entry name" value="DPS_DNA-bd"/>
</dbReference>
<evidence type="ECO:0000313" key="4">
    <source>
        <dbReference type="EMBL" id="UTT61932.1"/>
    </source>
</evidence>
<dbReference type="RefSeq" id="WP_255159073.1">
    <property type="nucleotide sequence ID" value="NZ_CP101497.1"/>
</dbReference>
<dbReference type="CDD" id="cd01043">
    <property type="entry name" value="DPS"/>
    <property type="match status" value="1"/>
</dbReference>
<feature type="domain" description="Ferritin/DPS" evidence="3">
    <location>
        <begin position="28"/>
        <end position="159"/>
    </location>
</feature>
<dbReference type="SUPFAM" id="SSF47240">
    <property type="entry name" value="Ferritin-like"/>
    <property type="match status" value="1"/>
</dbReference>
<keyword evidence="5" id="KW-1185">Reference proteome</keyword>
<dbReference type="InterPro" id="IPR009078">
    <property type="entry name" value="Ferritin-like_SF"/>
</dbReference>
<dbReference type="EMBL" id="CP101497">
    <property type="protein sequence ID" value="UTT61932.1"/>
    <property type="molecule type" value="Genomic_DNA"/>
</dbReference>
<protein>
    <submittedName>
        <fullName evidence="4">DNA starvation/stationary phase protection protein</fullName>
    </submittedName>
</protein>
<sequence length="161" mass="16982">MATVTAAPQGAKTAELTKGVAAHLTPVVIDLMALAVEGKQAHWHVRGVNFMPVHELLDALVDHAREFSDLAAERIVTLGQPLDARVATIGATTTVPAVSEGFQSTDALVAEVIAGIDATLVTLRSAIDELDEIDPVSQDLAIAITAALEKDRWFLFAHIAA</sequence>
<dbReference type="InterPro" id="IPR023188">
    <property type="entry name" value="DPS_DNA-bd_CS"/>
</dbReference>
<dbReference type="InterPro" id="IPR008331">
    <property type="entry name" value="Ferritin_DPS_dom"/>
</dbReference>
<dbReference type="Gene3D" id="1.20.1260.10">
    <property type="match status" value="1"/>
</dbReference>
<evidence type="ECO:0000256" key="2">
    <source>
        <dbReference type="RuleBase" id="RU003875"/>
    </source>
</evidence>
<evidence type="ECO:0000259" key="3">
    <source>
        <dbReference type="Pfam" id="PF00210"/>
    </source>
</evidence>
<dbReference type="PANTHER" id="PTHR42932:SF2">
    <property type="entry name" value="DNA PROTECTION DURING STARVATION PROTEIN 1"/>
    <property type="match status" value="1"/>
</dbReference>
<dbReference type="Proteomes" id="UP001060039">
    <property type="component" value="Chromosome"/>
</dbReference>
<dbReference type="InterPro" id="IPR012347">
    <property type="entry name" value="Ferritin-like"/>
</dbReference>
<reference evidence="4" key="1">
    <citation type="submission" date="2022-07" db="EMBL/GenBank/DDBJ databases">
        <title>Taxonomic analysis of Microcella humidisoli nov. sp., isolated from riverside soil.</title>
        <authorList>
            <person name="Molina K.M."/>
            <person name="Kim S.B."/>
        </authorList>
    </citation>
    <scope>NUCLEOTIDE SEQUENCE</scope>
    <source>
        <strain evidence="4">MMS21-STM10</strain>
    </source>
</reference>
<name>A0ABY5FUE2_9MICO</name>